<keyword evidence="5" id="KW-0998">Cell outer membrane</keyword>
<name>M4V7A9_9BACT</name>
<evidence type="ECO:0000313" key="8">
    <source>
        <dbReference type="EMBL" id="AGH95282.1"/>
    </source>
</evidence>
<organism evidence="8 9">
    <name type="scientific">Pseudobdellovibrio exovorus JSS</name>
    <dbReference type="NCBI Taxonomy" id="1184267"/>
    <lineage>
        <taxon>Bacteria</taxon>
        <taxon>Pseudomonadati</taxon>
        <taxon>Bdellovibrionota</taxon>
        <taxon>Bdellovibrionia</taxon>
        <taxon>Bdellovibrionales</taxon>
        <taxon>Pseudobdellovibrionaceae</taxon>
        <taxon>Pseudobdellovibrio</taxon>
    </lineage>
</organism>
<dbReference type="RefSeq" id="WP_015469772.1">
    <property type="nucleotide sequence ID" value="NC_020813.1"/>
</dbReference>
<keyword evidence="7" id="KW-0732">Signal</keyword>
<dbReference type="PANTHER" id="PTHR30026:SF20">
    <property type="entry name" value="OUTER MEMBRANE PROTEIN TOLC"/>
    <property type="match status" value="1"/>
</dbReference>
<evidence type="ECO:0000256" key="4">
    <source>
        <dbReference type="ARBA" id="ARBA00023136"/>
    </source>
</evidence>
<dbReference type="PATRIC" id="fig|1184267.3.peg.1079"/>
<feature type="signal peptide" evidence="7">
    <location>
        <begin position="1"/>
        <end position="15"/>
    </location>
</feature>
<comment type="subcellular location">
    <subcellularLocation>
        <location evidence="1">Cell outer membrane</location>
    </subcellularLocation>
</comment>
<dbReference type="SUPFAM" id="SSF56954">
    <property type="entry name" value="Outer membrane efflux proteins (OEP)"/>
    <property type="match status" value="1"/>
</dbReference>
<accession>M4V7A9</accession>
<evidence type="ECO:0000256" key="1">
    <source>
        <dbReference type="ARBA" id="ARBA00004442"/>
    </source>
</evidence>
<keyword evidence="3" id="KW-0812">Transmembrane</keyword>
<dbReference type="STRING" id="1184267.A11Q_1066"/>
<feature type="coiled-coil region" evidence="6">
    <location>
        <begin position="218"/>
        <end position="245"/>
    </location>
</feature>
<evidence type="ECO:0000256" key="7">
    <source>
        <dbReference type="SAM" id="SignalP"/>
    </source>
</evidence>
<protein>
    <recommendedName>
        <fullName evidence="10">Outer membrane protein</fullName>
    </recommendedName>
</protein>
<keyword evidence="2" id="KW-1134">Transmembrane beta strand</keyword>
<dbReference type="AlphaFoldDB" id="M4V7A9"/>
<evidence type="ECO:0000256" key="6">
    <source>
        <dbReference type="SAM" id="Coils"/>
    </source>
</evidence>
<dbReference type="InterPro" id="IPR051906">
    <property type="entry name" value="TolC-like"/>
</dbReference>
<dbReference type="Proteomes" id="UP000012040">
    <property type="component" value="Chromosome"/>
</dbReference>
<proteinExistence type="predicted"/>
<dbReference type="GO" id="GO:0015288">
    <property type="term" value="F:porin activity"/>
    <property type="evidence" value="ECO:0007669"/>
    <property type="project" value="TreeGrafter"/>
</dbReference>
<keyword evidence="6" id="KW-0175">Coiled coil</keyword>
<dbReference type="eggNOG" id="COG1538">
    <property type="taxonomic scope" value="Bacteria"/>
</dbReference>
<sequence length="464" mass="52278">MKLIALLLFSFSAQAMTIEEYMKAVSERNKLLESYKISVEASKDLQVAGDLELSPQLTAGYSLASDKSLPSAVADKRDQTTANIGLSKKFSTGTTLGVSAETYKYDFEQPVVAGNNGYSRGGIGVSLQQSLWRDFFGAGTQLRRERQAALNKLETLSLELQKRQKMIEFESDYWDYLVAQEDLKLKRANLDRAKKLESWTSTRVSNGISERAELLQVRALYSNREMQLQNAIEELQAREIKMRENLNYESNQALPEATSSLTEARPFFSQLANQENIVRIDTYLSTLEAEVTKKAAESTVDSLRPDLSLVGRYSTSSYALEHSEMQSNLTKTDRPVTYVGLSFSWLFGSDAKSAQLAAARKQAIAAQYRAEQSKLSGENAWQEHLRKYELAKKNVLTLEKIAQLQRDRSREEQVRFSKGRTITLNVVDAETESAESEVNYLRARSGLKKLEASTQLFLPIQQTE</sequence>
<dbReference type="OrthoDB" id="5288389at2"/>
<evidence type="ECO:0000313" key="9">
    <source>
        <dbReference type="Proteomes" id="UP000012040"/>
    </source>
</evidence>
<dbReference type="Gene3D" id="1.20.1600.10">
    <property type="entry name" value="Outer membrane efflux proteins (OEP)"/>
    <property type="match status" value="1"/>
</dbReference>
<dbReference type="GO" id="GO:0009279">
    <property type="term" value="C:cell outer membrane"/>
    <property type="evidence" value="ECO:0007669"/>
    <property type="project" value="UniProtKB-SubCell"/>
</dbReference>
<dbReference type="EMBL" id="CP003537">
    <property type="protein sequence ID" value="AGH95282.1"/>
    <property type="molecule type" value="Genomic_DNA"/>
</dbReference>
<reference evidence="8 9" key="1">
    <citation type="journal article" date="2013" name="ISME J.">
        <title>By their genes ye shall know them: genomic signatures of predatory bacteria.</title>
        <authorList>
            <person name="Pasternak Z."/>
            <person name="Pietrokovski S."/>
            <person name="Rotem O."/>
            <person name="Gophna U."/>
            <person name="Lurie-Weinberger M.N."/>
            <person name="Jurkevitch E."/>
        </authorList>
    </citation>
    <scope>NUCLEOTIDE SEQUENCE [LARGE SCALE GENOMIC DNA]</scope>
    <source>
        <strain evidence="8 9">JSS</strain>
    </source>
</reference>
<evidence type="ECO:0000256" key="5">
    <source>
        <dbReference type="ARBA" id="ARBA00023237"/>
    </source>
</evidence>
<keyword evidence="9" id="KW-1185">Reference proteome</keyword>
<dbReference type="GO" id="GO:1990281">
    <property type="term" value="C:efflux pump complex"/>
    <property type="evidence" value="ECO:0007669"/>
    <property type="project" value="TreeGrafter"/>
</dbReference>
<evidence type="ECO:0008006" key="10">
    <source>
        <dbReference type="Google" id="ProtNLM"/>
    </source>
</evidence>
<gene>
    <name evidence="8" type="ORF">A11Q_1066</name>
</gene>
<evidence type="ECO:0000256" key="3">
    <source>
        <dbReference type="ARBA" id="ARBA00022692"/>
    </source>
</evidence>
<dbReference type="HOGENOM" id="CLU_588836_0_0_7"/>
<keyword evidence="4" id="KW-0472">Membrane</keyword>
<dbReference type="GO" id="GO:0015562">
    <property type="term" value="F:efflux transmembrane transporter activity"/>
    <property type="evidence" value="ECO:0007669"/>
    <property type="project" value="InterPro"/>
</dbReference>
<feature type="chain" id="PRO_5012497586" description="Outer membrane protein" evidence="7">
    <location>
        <begin position="16"/>
        <end position="464"/>
    </location>
</feature>
<dbReference type="PANTHER" id="PTHR30026">
    <property type="entry name" value="OUTER MEMBRANE PROTEIN TOLC"/>
    <property type="match status" value="1"/>
</dbReference>
<dbReference type="KEGG" id="bex:A11Q_1066"/>
<evidence type="ECO:0000256" key="2">
    <source>
        <dbReference type="ARBA" id="ARBA00022452"/>
    </source>
</evidence>